<keyword evidence="3" id="KW-0378">Hydrolase</keyword>
<evidence type="ECO:0000259" key="8">
    <source>
        <dbReference type="PROSITE" id="PS51935"/>
    </source>
</evidence>
<evidence type="ECO:0000256" key="3">
    <source>
        <dbReference type="ARBA" id="ARBA00022801"/>
    </source>
</evidence>
<protein>
    <recommendedName>
        <fullName evidence="8">NlpC/P60 domain-containing protein</fullName>
    </recommendedName>
</protein>
<keyword evidence="5" id="KW-0175">Coiled coil</keyword>
<dbReference type="InterPro" id="IPR038765">
    <property type="entry name" value="Papain-like_cys_pep_sf"/>
</dbReference>
<evidence type="ECO:0000256" key="6">
    <source>
        <dbReference type="SAM" id="MobiDB-lite"/>
    </source>
</evidence>
<evidence type="ECO:0000256" key="2">
    <source>
        <dbReference type="ARBA" id="ARBA00022670"/>
    </source>
</evidence>
<name>A0ABR5J526_9ACTN</name>
<dbReference type="SUPFAM" id="SSF54001">
    <property type="entry name" value="Cysteine proteinases"/>
    <property type="match status" value="1"/>
</dbReference>
<reference evidence="9 10" key="1">
    <citation type="submission" date="2015-07" db="EMBL/GenBank/DDBJ databases">
        <authorList>
            <person name="Ju K.-S."/>
            <person name="Doroghazi J.R."/>
            <person name="Metcalf W.W."/>
        </authorList>
    </citation>
    <scope>NUCLEOTIDE SEQUENCE [LARGE SCALE GENOMIC DNA]</scope>
    <source>
        <strain evidence="9 10">NRRL B-3589</strain>
    </source>
</reference>
<organism evidence="9 10">
    <name type="scientific">Streptomyces varsoviensis</name>
    <dbReference type="NCBI Taxonomy" id="67373"/>
    <lineage>
        <taxon>Bacteria</taxon>
        <taxon>Bacillati</taxon>
        <taxon>Actinomycetota</taxon>
        <taxon>Actinomycetes</taxon>
        <taxon>Kitasatosporales</taxon>
        <taxon>Streptomycetaceae</taxon>
        <taxon>Streptomyces</taxon>
    </lineage>
</organism>
<dbReference type="PANTHER" id="PTHR47359:SF3">
    <property type="entry name" value="NLP_P60 DOMAIN-CONTAINING PROTEIN-RELATED"/>
    <property type="match status" value="1"/>
</dbReference>
<dbReference type="Proteomes" id="UP000037020">
    <property type="component" value="Unassembled WGS sequence"/>
</dbReference>
<keyword evidence="7" id="KW-0732">Signal</keyword>
<feature type="coiled-coil region" evidence="5">
    <location>
        <begin position="171"/>
        <end position="198"/>
    </location>
</feature>
<dbReference type="InterPro" id="IPR000064">
    <property type="entry name" value="NLP_P60_dom"/>
</dbReference>
<evidence type="ECO:0000313" key="10">
    <source>
        <dbReference type="Proteomes" id="UP000037020"/>
    </source>
</evidence>
<evidence type="ECO:0000256" key="1">
    <source>
        <dbReference type="ARBA" id="ARBA00007074"/>
    </source>
</evidence>
<feature type="compositionally biased region" description="Basic and acidic residues" evidence="6">
    <location>
        <begin position="346"/>
        <end position="357"/>
    </location>
</feature>
<keyword evidence="10" id="KW-1185">Reference proteome</keyword>
<dbReference type="InterPro" id="IPR051794">
    <property type="entry name" value="PG_Endopeptidase_C40"/>
</dbReference>
<feature type="coiled-coil region" evidence="5">
    <location>
        <begin position="39"/>
        <end position="94"/>
    </location>
</feature>
<keyword evidence="4" id="KW-0788">Thiol protease</keyword>
<evidence type="ECO:0000313" key="9">
    <source>
        <dbReference type="EMBL" id="KOG88505.1"/>
    </source>
</evidence>
<feature type="domain" description="NlpC/P60" evidence="8">
    <location>
        <begin position="231"/>
        <end position="352"/>
    </location>
</feature>
<proteinExistence type="inferred from homology"/>
<feature type="signal peptide" evidence="7">
    <location>
        <begin position="1"/>
        <end position="29"/>
    </location>
</feature>
<gene>
    <name evidence="9" type="ORF">ADK38_19415</name>
</gene>
<evidence type="ECO:0000256" key="5">
    <source>
        <dbReference type="SAM" id="Coils"/>
    </source>
</evidence>
<sequence length="380" mass="40601">MSGRFVRSVCTAAVVATAAFALPAPMAFASPKDPPDVPVSELLTQLQTLYQKAEEATETYNGTEEKLKKQRARVDQLNTELADVRVALANSRNDAGRLAREQYRGGTGALSPYVRFLLSRDPQEALDQGHQLKREADRRAALIKRLTGGEQQADQLATDALAALDVQESLAATQKKQRDTVKQRLAEVEKMLASLTGDQLAELQRLEQRDVGEAQDKLLASGALSGSRAPSKDGEAAVAYAFKQLGKPYVWGATGPDSFDCSGLTSQAWAHAGDPIPRTSQEQWKTLPRVPLNQLRPGDLVVYFKGATHVALYTGDGLVVQAPRPGAKVKVSPIAANPLLGAVRPDQGKEPVKDYKPPRLPAGAAAGSDTGYGSAGAPKS</sequence>
<keyword evidence="2" id="KW-0645">Protease</keyword>
<feature type="chain" id="PRO_5046854579" description="NlpC/P60 domain-containing protein" evidence="7">
    <location>
        <begin position="30"/>
        <end position="380"/>
    </location>
</feature>
<dbReference type="EMBL" id="LGUT01001655">
    <property type="protein sequence ID" value="KOG88505.1"/>
    <property type="molecule type" value="Genomic_DNA"/>
</dbReference>
<comment type="caution">
    <text evidence="9">The sequence shown here is derived from an EMBL/GenBank/DDBJ whole genome shotgun (WGS) entry which is preliminary data.</text>
</comment>
<feature type="region of interest" description="Disordered" evidence="6">
    <location>
        <begin position="339"/>
        <end position="380"/>
    </location>
</feature>
<dbReference type="PANTHER" id="PTHR47359">
    <property type="entry name" value="PEPTIDOGLYCAN DL-ENDOPEPTIDASE CWLO"/>
    <property type="match status" value="1"/>
</dbReference>
<dbReference type="RefSeq" id="WP_030878906.1">
    <property type="nucleotide sequence ID" value="NZ_JBIRHZ010000002.1"/>
</dbReference>
<accession>A0ABR5J526</accession>
<evidence type="ECO:0000256" key="7">
    <source>
        <dbReference type="SAM" id="SignalP"/>
    </source>
</evidence>
<dbReference type="Gene3D" id="3.90.1720.10">
    <property type="entry name" value="endopeptidase domain like (from Nostoc punctiforme)"/>
    <property type="match status" value="1"/>
</dbReference>
<dbReference type="Pfam" id="PF00877">
    <property type="entry name" value="NLPC_P60"/>
    <property type="match status" value="1"/>
</dbReference>
<dbReference type="PROSITE" id="PS51935">
    <property type="entry name" value="NLPC_P60"/>
    <property type="match status" value="1"/>
</dbReference>
<comment type="similarity">
    <text evidence="1">Belongs to the peptidase C40 family.</text>
</comment>
<evidence type="ECO:0000256" key="4">
    <source>
        <dbReference type="ARBA" id="ARBA00022807"/>
    </source>
</evidence>